<evidence type="ECO:0000313" key="1">
    <source>
        <dbReference type="EMBL" id="MDT0569512.1"/>
    </source>
</evidence>
<evidence type="ECO:0008006" key="3">
    <source>
        <dbReference type="Google" id="ProtNLM"/>
    </source>
</evidence>
<sequence>MTSSLPERAGRRCHSLLNPFHSAHYFSPDLGRELAAVGIDDPQAAYFAVRAAALGAVGAGVVTATFFNFRHELVAEHVPAVWGTASPSVVLAARERAVDATLRRLLGEELLDSAEVAEAAELALRATEACVRTARPLYAAHADLPVPERPHLALWHAATLLREHRGDGHLAVLLDAGLDPVEALASHAATGKGMSPKWATATRGWTRDEWDAASARLQERGLLDTEGGLTEAGVALRGKIEDATDRLDLAPYERLGAAGVERLTELMTGLVTTMLGAGAFPAGMIGKSSARTVQA</sequence>
<dbReference type="Proteomes" id="UP001180737">
    <property type="component" value="Unassembled WGS sequence"/>
</dbReference>
<reference evidence="1" key="1">
    <citation type="submission" date="2024-05" db="EMBL/GenBank/DDBJ databases">
        <title>30 novel species of actinomycetes from the DSMZ collection.</title>
        <authorList>
            <person name="Nouioui I."/>
        </authorList>
    </citation>
    <scope>NUCLEOTIDE SEQUENCE</scope>
    <source>
        <strain evidence="1">DSM 3412</strain>
    </source>
</reference>
<dbReference type="NCBIfam" id="NF047719">
    <property type="entry name" value="SCO6745_fam_HTH"/>
    <property type="match status" value="1"/>
</dbReference>
<dbReference type="EMBL" id="JAVRFJ010000015">
    <property type="protein sequence ID" value="MDT0569512.1"/>
    <property type="molecule type" value="Genomic_DNA"/>
</dbReference>
<gene>
    <name evidence="1" type="ORF">RM704_18875</name>
</gene>
<protein>
    <recommendedName>
        <fullName evidence="3">SalK</fullName>
    </recommendedName>
</protein>
<dbReference type="InterPro" id="IPR054058">
    <property type="entry name" value="HTH_67"/>
</dbReference>
<comment type="caution">
    <text evidence="1">The sequence shown here is derived from an EMBL/GenBank/DDBJ whole genome shotgun (WGS) entry which is preliminary data.</text>
</comment>
<name>A0ABU2YYW1_9ACTN</name>
<proteinExistence type="predicted"/>
<dbReference type="RefSeq" id="WP_033529594.1">
    <property type="nucleotide sequence ID" value="NZ_JAVRFJ010000015.1"/>
</dbReference>
<organism evidence="1 2">
    <name type="scientific">Streptomyces gottesmaniae</name>
    <dbReference type="NCBI Taxonomy" id="3075518"/>
    <lineage>
        <taxon>Bacteria</taxon>
        <taxon>Bacillati</taxon>
        <taxon>Actinomycetota</taxon>
        <taxon>Actinomycetes</taxon>
        <taxon>Kitasatosporales</taxon>
        <taxon>Streptomycetaceae</taxon>
        <taxon>Streptomyces</taxon>
    </lineage>
</organism>
<dbReference type="Pfam" id="PF21863">
    <property type="entry name" value="HTH_67"/>
    <property type="match status" value="1"/>
</dbReference>
<accession>A0ABU2YYW1</accession>
<evidence type="ECO:0000313" key="2">
    <source>
        <dbReference type="Proteomes" id="UP001180737"/>
    </source>
</evidence>
<keyword evidence="2" id="KW-1185">Reference proteome</keyword>